<dbReference type="AlphaFoldDB" id="A0A7V5PQ57"/>
<evidence type="ECO:0000256" key="2">
    <source>
        <dbReference type="ARBA" id="ARBA00022730"/>
    </source>
</evidence>
<dbReference type="InterPro" id="IPR020594">
    <property type="entry name" value="Ribosomal_bL9_bac/chp"/>
</dbReference>
<dbReference type="InterPro" id="IPR036791">
    <property type="entry name" value="Ribosomal_bL9_C_sf"/>
</dbReference>
<dbReference type="Proteomes" id="UP000886124">
    <property type="component" value="Unassembled WGS sequence"/>
</dbReference>
<dbReference type="GO" id="GO:0019843">
    <property type="term" value="F:rRNA binding"/>
    <property type="evidence" value="ECO:0007669"/>
    <property type="project" value="UniProtKB-UniRule"/>
</dbReference>
<dbReference type="FunFam" id="3.10.430.100:FF:000006">
    <property type="entry name" value="50S ribosomal protein L9"/>
    <property type="match status" value="1"/>
</dbReference>
<dbReference type="GO" id="GO:0003735">
    <property type="term" value="F:structural constituent of ribosome"/>
    <property type="evidence" value="ECO:0007669"/>
    <property type="project" value="InterPro"/>
</dbReference>
<dbReference type="InterPro" id="IPR009027">
    <property type="entry name" value="Ribosomal_bL9/RNase_H1_N"/>
</dbReference>
<evidence type="ECO:0000256" key="7">
    <source>
        <dbReference type="HAMAP-Rule" id="MF_00503"/>
    </source>
</evidence>
<keyword evidence="3 7" id="KW-0694">RNA-binding</keyword>
<dbReference type="InterPro" id="IPR036935">
    <property type="entry name" value="Ribosomal_bL9_N_sf"/>
</dbReference>
<protein>
    <recommendedName>
        <fullName evidence="6 7">Large ribosomal subunit protein bL9</fullName>
    </recommendedName>
</protein>
<gene>
    <name evidence="7" type="primary">rplI</name>
    <name evidence="10" type="ORF">ENJ89_06515</name>
</gene>
<dbReference type="GO" id="GO:1990904">
    <property type="term" value="C:ribonucleoprotein complex"/>
    <property type="evidence" value="ECO:0007669"/>
    <property type="project" value="UniProtKB-KW"/>
</dbReference>
<evidence type="ECO:0000256" key="4">
    <source>
        <dbReference type="ARBA" id="ARBA00022980"/>
    </source>
</evidence>
<dbReference type="Gene3D" id="3.10.430.100">
    <property type="entry name" value="Ribosomal protein L9, C-terminal domain"/>
    <property type="match status" value="1"/>
</dbReference>
<keyword evidence="2 7" id="KW-0699">rRNA-binding</keyword>
<dbReference type="Pfam" id="PF03948">
    <property type="entry name" value="Ribosomal_L9_C"/>
    <property type="match status" value="1"/>
</dbReference>
<comment type="function">
    <text evidence="7">Binds to the 23S rRNA.</text>
</comment>
<name>A0A7V5PQ57_CALAY</name>
<comment type="caution">
    <text evidence="10">The sequence shown here is derived from an EMBL/GenBank/DDBJ whole genome shotgun (WGS) entry which is preliminary data.</text>
</comment>
<dbReference type="NCBIfam" id="TIGR00158">
    <property type="entry name" value="L9"/>
    <property type="match status" value="1"/>
</dbReference>
<dbReference type="SUPFAM" id="SSF55658">
    <property type="entry name" value="L9 N-domain-like"/>
    <property type="match status" value="1"/>
</dbReference>
<dbReference type="GO" id="GO:0006412">
    <property type="term" value="P:translation"/>
    <property type="evidence" value="ECO:0007669"/>
    <property type="project" value="UniProtKB-UniRule"/>
</dbReference>
<dbReference type="EMBL" id="DROD01000442">
    <property type="protein sequence ID" value="HHJ52832.1"/>
    <property type="molecule type" value="Genomic_DNA"/>
</dbReference>
<dbReference type="HAMAP" id="MF_00503">
    <property type="entry name" value="Ribosomal_bL9"/>
    <property type="match status" value="1"/>
</dbReference>
<feature type="domain" description="Ribosomal protein L9" evidence="9">
    <location>
        <begin position="13"/>
        <end position="40"/>
    </location>
</feature>
<evidence type="ECO:0000256" key="1">
    <source>
        <dbReference type="ARBA" id="ARBA00010605"/>
    </source>
</evidence>
<organism evidence="10">
    <name type="scientific">Caldithrix abyssi</name>
    <dbReference type="NCBI Taxonomy" id="187145"/>
    <lineage>
        <taxon>Bacteria</taxon>
        <taxon>Pseudomonadati</taxon>
        <taxon>Calditrichota</taxon>
        <taxon>Calditrichia</taxon>
        <taxon>Calditrichales</taxon>
        <taxon>Calditrichaceae</taxon>
        <taxon>Caldithrix</taxon>
    </lineage>
</organism>
<dbReference type="InterPro" id="IPR000244">
    <property type="entry name" value="Ribosomal_bL9"/>
</dbReference>
<evidence type="ECO:0000256" key="6">
    <source>
        <dbReference type="ARBA" id="ARBA00035292"/>
    </source>
</evidence>
<keyword evidence="5 7" id="KW-0687">Ribonucleoprotein</keyword>
<dbReference type="PANTHER" id="PTHR21368">
    <property type="entry name" value="50S RIBOSOMAL PROTEIN L9"/>
    <property type="match status" value="1"/>
</dbReference>
<dbReference type="Pfam" id="PF01281">
    <property type="entry name" value="Ribosomal_L9_N"/>
    <property type="match status" value="1"/>
</dbReference>
<reference evidence="10" key="1">
    <citation type="journal article" date="2020" name="mSystems">
        <title>Genome- and Community-Level Interaction Insights into Carbon Utilization and Element Cycling Functions of Hydrothermarchaeota in Hydrothermal Sediment.</title>
        <authorList>
            <person name="Zhou Z."/>
            <person name="Liu Y."/>
            <person name="Xu W."/>
            <person name="Pan J."/>
            <person name="Luo Z.H."/>
            <person name="Li M."/>
        </authorList>
    </citation>
    <scope>NUCLEOTIDE SEQUENCE [LARGE SCALE GENOMIC DNA]</scope>
    <source>
        <strain evidence="10">HyVt-527</strain>
    </source>
</reference>
<dbReference type="InterPro" id="IPR020070">
    <property type="entry name" value="Ribosomal_bL9_N"/>
</dbReference>
<evidence type="ECO:0000256" key="5">
    <source>
        <dbReference type="ARBA" id="ARBA00023274"/>
    </source>
</evidence>
<sequence length="147" mass="16470">MEIILRQDFEALGKVGDVVKVKDGYARNFLLPKGIAYMATEANKKKLQNELAAQNWRLERDRKKAEELAEKLNSVSCTIPVQVGEEDKLFGSVTSQNIADALAAQGYEIDKRKILLEEPIKSLGIYSVPVKLHTNVEASVKVWVVKE</sequence>
<dbReference type="SUPFAM" id="SSF55653">
    <property type="entry name" value="Ribosomal protein L9 C-domain"/>
    <property type="match status" value="1"/>
</dbReference>
<feature type="coiled-coil region" evidence="8">
    <location>
        <begin position="37"/>
        <end position="75"/>
    </location>
</feature>
<dbReference type="GO" id="GO:0005840">
    <property type="term" value="C:ribosome"/>
    <property type="evidence" value="ECO:0007669"/>
    <property type="project" value="UniProtKB-KW"/>
</dbReference>
<evidence type="ECO:0000256" key="3">
    <source>
        <dbReference type="ARBA" id="ARBA00022884"/>
    </source>
</evidence>
<dbReference type="PROSITE" id="PS00651">
    <property type="entry name" value="RIBOSOMAL_L9"/>
    <property type="match status" value="1"/>
</dbReference>
<proteinExistence type="inferred from homology"/>
<evidence type="ECO:0000259" key="9">
    <source>
        <dbReference type="PROSITE" id="PS00651"/>
    </source>
</evidence>
<evidence type="ECO:0000313" key="10">
    <source>
        <dbReference type="EMBL" id="HHJ52832.1"/>
    </source>
</evidence>
<evidence type="ECO:0000256" key="8">
    <source>
        <dbReference type="SAM" id="Coils"/>
    </source>
</evidence>
<keyword evidence="8" id="KW-0175">Coiled coil</keyword>
<dbReference type="Gene3D" id="3.40.5.10">
    <property type="entry name" value="Ribosomal protein L9, N-terminal domain"/>
    <property type="match status" value="1"/>
</dbReference>
<comment type="similarity">
    <text evidence="1 7">Belongs to the bacterial ribosomal protein bL9 family.</text>
</comment>
<keyword evidence="4 7" id="KW-0689">Ribosomal protein</keyword>
<dbReference type="InterPro" id="IPR020069">
    <property type="entry name" value="Ribosomal_bL9_C"/>
</dbReference>
<accession>A0A7V5PQ57</accession>